<evidence type="ECO:0000313" key="12">
    <source>
        <dbReference type="EMBL" id="MBB3896828.1"/>
    </source>
</evidence>
<evidence type="ECO:0000256" key="5">
    <source>
        <dbReference type="ARBA" id="ARBA00023110"/>
    </source>
</evidence>
<keyword evidence="5 8" id="KW-0697">Rotamase</keyword>
<name>A0A840A4E3_9PROT</name>
<comment type="catalytic activity">
    <reaction evidence="1">
        <text>[protein]-peptidylproline (omega=180) = [protein]-peptidylproline (omega=0)</text>
        <dbReference type="Rhea" id="RHEA:16237"/>
        <dbReference type="Rhea" id="RHEA-COMP:10747"/>
        <dbReference type="Rhea" id="RHEA-COMP:10748"/>
        <dbReference type="ChEBI" id="CHEBI:83833"/>
        <dbReference type="ChEBI" id="CHEBI:83834"/>
        <dbReference type="EC" id="5.2.1.8"/>
    </reaction>
</comment>
<dbReference type="EC" id="5.2.1.8" evidence="3"/>
<feature type="compositionally biased region" description="Pro residues" evidence="9">
    <location>
        <begin position="300"/>
        <end position="317"/>
    </location>
</feature>
<dbReference type="SUPFAM" id="SSF109998">
    <property type="entry name" value="Triger factor/SurA peptide-binding domain-like"/>
    <property type="match status" value="1"/>
</dbReference>
<evidence type="ECO:0000256" key="6">
    <source>
        <dbReference type="ARBA" id="ARBA00030642"/>
    </source>
</evidence>
<evidence type="ECO:0000256" key="4">
    <source>
        <dbReference type="ARBA" id="ARBA00018370"/>
    </source>
</evidence>
<evidence type="ECO:0000256" key="8">
    <source>
        <dbReference type="PROSITE-ProRule" id="PRU00278"/>
    </source>
</evidence>
<proteinExistence type="inferred from homology"/>
<organism evidence="12 13">
    <name type="scientific">Roseococcus suduntuyensis</name>
    <dbReference type="NCBI Taxonomy" id="455361"/>
    <lineage>
        <taxon>Bacteria</taxon>
        <taxon>Pseudomonadati</taxon>
        <taxon>Pseudomonadota</taxon>
        <taxon>Alphaproteobacteria</taxon>
        <taxon>Acetobacterales</taxon>
        <taxon>Roseomonadaceae</taxon>
        <taxon>Roseococcus</taxon>
    </lineage>
</organism>
<evidence type="ECO:0000256" key="1">
    <source>
        <dbReference type="ARBA" id="ARBA00000971"/>
    </source>
</evidence>
<dbReference type="Proteomes" id="UP000553193">
    <property type="component" value="Unassembled WGS sequence"/>
</dbReference>
<evidence type="ECO:0000256" key="3">
    <source>
        <dbReference type="ARBA" id="ARBA00013194"/>
    </source>
</evidence>
<accession>A0A840A4E3</accession>
<dbReference type="RefSeq" id="WP_184381783.1">
    <property type="nucleotide sequence ID" value="NZ_JACIDJ010000001.1"/>
</dbReference>
<feature type="region of interest" description="Disordered" evidence="9">
    <location>
        <begin position="294"/>
        <end position="317"/>
    </location>
</feature>
<keyword evidence="8 12" id="KW-0413">Isomerase</keyword>
<dbReference type="PROSITE" id="PS50198">
    <property type="entry name" value="PPIC_PPIASE_2"/>
    <property type="match status" value="1"/>
</dbReference>
<evidence type="ECO:0000313" key="13">
    <source>
        <dbReference type="Proteomes" id="UP000553193"/>
    </source>
</evidence>
<dbReference type="PANTHER" id="PTHR47245">
    <property type="entry name" value="PEPTIDYLPROLYL ISOMERASE"/>
    <property type="match status" value="1"/>
</dbReference>
<sequence>MARFPLAALLLAGTFLAPLAHAQAPARPPAAAPPAAAAPAPAADPNPVLARVDGQEIRLQEVIAAAAEAMPAELRNVPPQVLRTMLPPEVFNQLLDRAISDRAMVIAARRANVQDDPEFQARMRAFEENALRDTLLRREVLPRLTDEALRARHARDQAAAPEQEEVRARHILVANEADARAIITQIQGGANFEEVARSRSTDPAGRNGGDLGFFARGDMVPEFANAAFALQPGQLSPNPVRTQFGWHVIRVEERRTTRGPAFEEARDTLRQRMIEEEVNAVIERVRGATRIERVEAPAATPAPGPIQAVPPPPPARR</sequence>
<feature type="region of interest" description="Disordered" evidence="9">
    <location>
        <begin position="26"/>
        <end position="46"/>
    </location>
</feature>
<evidence type="ECO:0000259" key="11">
    <source>
        <dbReference type="PROSITE" id="PS50198"/>
    </source>
</evidence>
<comment type="caution">
    <text evidence="12">The sequence shown here is derived from an EMBL/GenBank/DDBJ whole genome shotgun (WGS) entry which is preliminary data.</text>
</comment>
<dbReference type="AlphaFoldDB" id="A0A840A4E3"/>
<gene>
    <name evidence="12" type="ORF">GGQ83_000254</name>
</gene>
<evidence type="ECO:0000256" key="7">
    <source>
        <dbReference type="ARBA" id="ARBA00031484"/>
    </source>
</evidence>
<dbReference type="Gene3D" id="3.10.50.40">
    <property type="match status" value="1"/>
</dbReference>
<feature type="compositionally biased region" description="Low complexity" evidence="9">
    <location>
        <begin position="33"/>
        <end position="46"/>
    </location>
</feature>
<evidence type="ECO:0000256" key="2">
    <source>
        <dbReference type="ARBA" id="ARBA00007656"/>
    </source>
</evidence>
<dbReference type="GO" id="GO:0003755">
    <property type="term" value="F:peptidyl-prolyl cis-trans isomerase activity"/>
    <property type="evidence" value="ECO:0007669"/>
    <property type="project" value="UniProtKB-KW"/>
</dbReference>
<protein>
    <recommendedName>
        <fullName evidence="4">Parvulin-like PPIase</fullName>
        <ecNumber evidence="3">5.2.1.8</ecNumber>
    </recommendedName>
    <alternativeName>
        <fullName evidence="6">Peptidyl-prolyl cis-trans isomerase plp</fullName>
    </alternativeName>
    <alternativeName>
        <fullName evidence="7">Rotamase plp</fullName>
    </alternativeName>
</protein>
<feature type="domain" description="PpiC" evidence="11">
    <location>
        <begin position="163"/>
        <end position="253"/>
    </location>
</feature>
<dbReference type="Pfam" id="PF13616">
    <property type="entry name" value="Rotamase_3"/>
    <property type="match status" value="1"/>
</dbReference>
<comment type="similarity">
    <text evidence="2">Belongs to the PpiC/parvulin rotamase family.</text>
</comment>
<dbReference type="EMBL" id="JACIDJ010000001">
    <property type="protein sequence ID" value="MBB3896828.1"/>
    <property type="molecule type" value="Genomic_DNA"/>
</dbReference>
<evidence type="ECO:0000256" key="10">
    <source>
        <dbReference type="SAM" id="SignalP"/>
    </source>
</evidence>
<dbReference type="InterPro" id="IPR046357">
    <property type="entry name" value="PPIase_dom_sf"/>
</dbReference>
<dbReference type="SUPFAM" id="SSF54534">
    <property type="entry name" value="FKBP-like"/>
    <property type="match status" value="1"/>
</dbReference>
<dbReference type="PANTHER" id="PTHR47245:SF2">
    <property type="entry name" value="PEPTIDYL-PROLYL CIS-TRANS ISOMERASE HP_0175-RELATED"/>
    <property type="match status" value="1"/>
</dbReference>
<reference evidence="12 13" key="1">
    <citation type="submission" date="2020-08" db="EMBL/GenBank/DDBJ databases">
        <title>Genomic Encyclopedia of Type Strains, Phase IV (KMG-IV): sequencing the most valuable type-strain genomes for metagenomic binning, comparative biology and taxonomic classification.</title>
        <authorList>
            <person name="Goeker M."/>
        </authorList>
    </citation>
    <scope>NUCLEOTIDE SEQUENCE [LARGE SCALE GENOMIC DNA]</scope>
    <source>
        <strain evidence="12 13">DSM 19979</strain>
    </source>
</reference>
<feature type="chain" id="PRO_5032684427" description="Parvulin-like PPIase" evidence="10">
    <location>
        <begin position="23"/>
        <end position="317"/>
    </location>
</feature>
<dbReference type="InterPro" id="IPR050245">
    <property type="entry name" value="PrsA_foldase"/>
</dbReference>
<dbReference type="InterPro" id="IPR000297">
    <property type="entry name" value="PPIase_PpiC"/>
</dbReference>
<dbReference type="InterPro" id="IPR027304">
    <property type="entry name" value="Trigger_fact/SurA_dom_sf"/>
</dbReference>
<evidence type="ECO:0000256" key="9">
    <source>
        <dbReference type="SAM" id="MobiDB-lite"/>
    </source>
</evidence>
<keyword evidence="13" id="KW-1185">Reference proteome</keyword>
<keyword evidence="10" id="KW-0732">Signal</keyword>
<feature type="signal peptide" evidence="10">
    <location>
        <begin position="1"/>
        <end position="22"/>
    </location>
</feature>